<keyword evidence="1" id="KW-1133">Transmembrane helix</keyword>
<sequence>MSDQPNPKDYYANTAYKPAKRVAWEEANPDRQGISGSRLTWYRRTQDNGTKDEYGYNNIAISNNWENRRSELIVKGADAFKVMRVHYDNKKIIPPSYSALSQVLFISMAFGKGSFYMFIVAFFFLS</sequence>
<accession>A0ABY8LIV7</accession>
<reference evidence="2" key="1">
    <citation type="submission" date="2023-04" db="EMBL/GenBank/DDBJ databases">
        <title>Complete genome sequence of Halomonas alkaliantarctica MSP3 isolated from marine sediment, Jeju Island.</title>
        <authorList>
            <person name="Park S.-J."/>
        </authorList>
    </citation>
    <scope>NUCLEOTIDE SEQUENCE</scope>
    <source>
        <strain evidence="2">MSP3</strain>
    </source>
</reference>
<organism evidence="2 3">
    <name type="scientific">Halomonas alkaliantarctica</name>
    <dbReference type="NCBI Taxonomy" id="232346"/>
    <lineage>
        <taxon>Bacteria</taxon>
        <taxon>Pseudomonadati</taxon>
        <taxon>Pseudomonadota</taxon>
        <taxon>Gammaproteobacteria</taxon>
        <taxon>Oceanospirillales</taxon>
        <taxon>Halomonadaceae</taxon>
        <taxon>Halomonas</taxon>
    </lineage>
</organism>
<dbReference type="EMBL" id="CP122961">
    <property type="protein sequence ID" value="WGI24375.1"/>
    <property type="molecule type" value="Genomic_DNA"/>
</dbReference>
<feature type="transmembrane region" description="Helical" evidence="1">
    <location>
        <begin position="103"/>
        <end position="125"/>
    </location>
</feature>
<dbReference type="RefSeq" id="WP_280104177.1">
    <property type="nucleotide sequence ID" value="NZ_CP122961.1"/>
</dbReference>
<keyword evidence="1" id="KW-0472">Membrane</keyword>
<protein>
    <submittedName>
        <fullName evidence="2">Uncharacterized protein</fullName>
    </submittedName>
</protein>
<name>A0ABY8LIV7_9GAMM</name>
<keyword evidence="3" id="KW-1185">Reference proteome</keyword>
<gene>
    <name evidence="2" type="ORF">QEN58_13685</name>
</gene>
<proteinExistence type="predicted"/>
<evidence type="ECO:0000313" key="2">
    <source>
        <dbReference type="EMBL" id="WGI24375.1"/>
    </source>
</evidence>
<dbReference type="Proteomes" id="UP001179830">
    <property type="component" value="Chromosome"/>
</dbReference>
<evidence type="ECO:0000313" key="3">
    <source>
        <dbReference type="Proteomes" id="UP001179830"/>
    </source>
</evidence>
<keyword evidence="1" id="KW-0812">Transmembrane</keyword>
<evidence type="ECO:0000256" key="1">
    <source>
        <dbReference type="SAM" id="Phobius"/>
    </source>
</evidence>